<evidence type="ECO:0000256" key="1">
    <source>
        <dbReference type="ARBA" id="ARBA00004651"/>
    </source>
</evidence>
<keyword evidence="8 10" id="KW-0811">Translocation</keyword>
<evidence type="ECO:0000256" key="2">
    <source>
        <dbReference type="ARBA" id="ARBA00008445"/>
    </source>
</evidence>
<dbReference type="AlphaFoldDB" id="H3SM98"/>
<keyword evidence="9 10" id="KW-0472">Membrane</keyword>
<keyword evidence="4 10" id="KW-1003">Cell membrane</keyword>
<dbReference type="EMBL" id="AHKH01000099">
    <property type="protein sequence ID" value="EHQ59815.1"/>
    <property type="molecule type" value="Genomic_DNA"/>
</dbReference>
<gene>
    <name evidence="11" type="ORF">PDENDC454_23444</name>
</gene>
<dbReference type="PANTHER" id="PTHR34182:SF1">
    <property type="entry name" value="PROTEIN-EXPORT MEMBRANE PROTEIN SECG"/>
    <property type="match status" value="1"/>
</dbReference>
<proteinExistence type="inferred from homology"/>
<dbReference type="InterPro" id="IPR004692">
    <property type="entry name" value="SecG"/>
</dbReference>
<comment type="function">
    <text evidence="10">Involved in protein export. Participates in an early event of protein translocation.</text>
</comment>
<evidence type="ECO:0000256" key="6">
    <source>
        <dbReference type="ARBA" id="ARBA00022927"/>
    </source>
</evidence>
<dbReference type="GO" id="GO:0065002">
    <property type="term" value="P:intracellular protein transmembrane transport"/>
    <property type="evidence" value="ECO:0007669"/>
    <property type="project" value="TreeGrafter"/>
</dbReference>
<dbReference type="Proteomes" id="UP000003900">
    <property type="component" value="Unassembled WGS sequence"/>
</dbReference>
<dbReference type="GO" id="GO:0043952">
    <property type="term" value="P:protein transport by the Sec complex"/>
    <property type="evidence" value="ECO:0007669"/>
    <property type="project" value="TreeGrafter"/>
</dbReference>
<organism evidence="11 12">
    <name type="scientific">Paenibacillus dendritiformis C454</name>
    <dbReference type="NCBI Taxonomy" id="1131935"/>
    <lineage>
        <taxon>Bacteria</taxon>
        <taxon>Bacillati</taxon>
        <taxon>Bacillota</taxon>
        <taxon>Bacilli</taxon>
        <taxon>Bacillales</taxon>
        <taxon>Paenibacillaceae</taxon>
        <taxon>Paenibacillus</taxon>
    </lineage>
</organism>
<accession>H3SM98</accession>
<evidence type="ECO:0000256" key="4">
    <source>
        <dbReference type="ARBA" id="ARBA00022475"/>
    </source>
</evidence>
<evidence type="ECO:0000256" key="9">
    <source>
        <dbReference type="ARBA" id="ARBA00023136"/>
    </source>
</evidence>
<dbReference type="GO" id="GO:0015450">
    <property type="term" value="F:protein-transporting ATPase activity"/>
    <property type="evidence" value="ECO:0007669"/>
    <property type="project" value="UniProtKB-UniRule"/>
</dbReference>
<protein>
    <recommendedName>
        <fullName evidence="10">Protein-export membrane protein SecG</fullName>
    </recommendedName>
</protein>
<evidence type="ECO:0000313" key="11">
    <source>
        <dbReference type="EMBL" id="EHQ59815.1"/>
    </source>
</evidence>
<comment type="similarity">
    <text evidence="2 10">Belongs to the SecG family.</text>
</comment>
<sequence length="105" mass="11248">MVLCYNNIAVFMQLNVFEGVIALEVEVVEIFLKILLVIFSIGLIGIVLLQKGKSAGLSGAISGGAEHLFGKQKARGLELFMQRATIVTAAGFMIVSMIVAYLGTK</sequence>
<feature type="transmembrane region" description="Helical" evidence="10">
    <location>
        <begin position="80"/>
        <end position="102"/>
    </location>
</feature>
<keyword evidence="7 10" id="KW-1133">Transmembrane helix</keyword>
<dbReference type="GO" id="GO:0005886">
    <property type="term" value="C:plasma membrane"/>
    <property type="evidence" value="ECO:0007669"/>
    <property type="project" value="UniProtKB-SubCell"/>
</dbReference>
<keyword evidence="5 10" id="KW-0812">Transmembrane</keyword>
<comment type="caution">
    <text evidence="11">The sequence shown here is derived from an EMBL/GenBank/DDBJ whole genome shotgun (WGS) entry which is preliminary data.</text>
</comment>
<keyword evidence="6 10" id="KW-0653">Protein transport</keyword>
<keyword evidence="12" id="KW-1185">Reference proteome</keyword>
<dbReference type="GO" id="GO:0009306">
    <property type="term" value="P:protein secretion"/>
    <property type="evidence" value="ECO:0007669"/>
    <property type="project" value="UniProtKB-UniRule"/>
</dbReference>
<comment type="subcellular location">
    <subcellularLocation>
        <location evidence="1 10">Cell membrane</location>
        <topology evidence="1 10">Multi-pass membrane protein</topology>
    </subcellularLocation>
</comment>
<dbReference type="STRING" id="1131935.PDENDC454_23444"/>
<name>H3SM98_9BACL</name>
<keyword evidence="3 10" id="KW-0813">Transport</keyword>
<evidence type="ECO:0000313" key="12">
    <source>
        <dbReference type="Proteomes" id="UP000003900"/>
    </source>
</evidence>
<dbReference type="PANTHER" id="PTHR34182">
    <property type="entry name" value="PROTEIN-EXPORT MEMBRANE PROTEIN SECG"/>
    <property type="match status" value="1"/>
</dbReference>
<reference evidence="11 12" key="1">
    <citation type="journal article" date="2012" name="J. Bacteriol.">
        <title>Genome Sequence of the Pattern-Forming Social Bacterium Paenibacillus dendritiformis C454 Chiral Morphotype.</title>
        <authorList>
            <person name="Sirota-Madi A."/>
            <person name="Olender T."/>
            <person name="Helman Y."/>
            <person name="Brainis I."/>
            <person name="Finkelshtein A."/>
            <person name="Roth D."/>
            <person name="Hagai E."/>
            <person name="Leshkowitz D."/>
            <person name="Brodsky L."/>
            <person name="Galatenko V."/>
            <person name="Nikolaev V."/>
            <person name="Gutnick D.L."/>
            <person name="Lancet D."/>
            <person name="Ben-Jacob E."/>
        </authorList>
    </citation>
    <scope>NUCLEOTIDE SEQUENCE [LARGE SCALE GENOMIC DNA]</scope>
    <source>
        <strain evidence="11 12">C454</strain>
    </source>
</reference>
<evidence type="ECO:0000256" key="3">
    <source>
        <dbReference type="ARBA" id="ARBA00022448"/>
    </source>
</evidence>
<evidence type="ECO:0000256" key="10">
    <source>
        <dbReference type="RuleBase" id="RU365087"/>
    </source>
</evidence>
<dbReference type="Pfam" id="PF03840">
    <property type="entry name" value="SecG"/>
    <property type="match status" value="1"/>
</dbReference>
<dbReference type="NCBIfam" id="TIGR00810">
    <property type="entry name" value="secG"/>
    <property type="match status" value="1"/>
</dbReference>
<evidence type="ECO:0000256" key="7">
    <source>
        <dbReference type="ARBA" id="ARBA00022989"/>
    </source>
</evidence>
<feature type="transmembrane region" description="Helical" evidence="10">
    <location>
        <begin position="30"/>
        <end position="49"/>
    </location>
</feature>
<dbReference type="PRINTS" id="PR01651">
    <property type="entry name" value="SECGEXPORT"/>
</dbReference>
<evidence type="ECO:0000256" key="8">
    <source>
        <dbReference type="ARBA" id="ARBA00023010"/>
    </source>
</evidence>
<evidence type="ECO:0000256" key="5">
    <source>
        <dbReference type="ARBA" id="ARBA00022692"/>
    </source>
</evidence>
<dbReference type="PATRIC" id="fig|1131935.3.peg.4876"/>